<dbReference type="GO" id="GO:0016787">
    <property type="term" value="F:hydrolase activity"/>
    <property type="evidence" value="ECO:0007669"/>
    <property type="project" value="InterPro"/>
</dbReference>
<evidence type="ECO:0000313" key="1">
    <source>
        <dbReference type="EMBL" id="CAB3769058.1"/>
    </source>
</evidence>
<dbReference type="Pfam" id="PF06821">
    <property type="entry name" value="Ser_hydrolase"/>
    <property type="match status" value="1"/>
</dbReference>
<dbReference type="RefSeq" id="WP_175230723.1">
    <property type="nucleotide sequence ID" value="NZ_CADIKH010000039.1"/>
</dbReference>
<organism evidence="1 2">
    <name type="scientific">Paraburkholderia humisilvae</name>
    <dbReference type="NCBI Taxonomy" id="627669"/>
    <lineage>
        <taxon>Bacteria</taxon>
        <taxon>Pseudomonadati</taxon>
        <taxon>Pseudomonadota</taxon>
        <taxon>Betaproteobacteria</taxon>
        <taxon>Burkholderiales</taxon>
        <taxon>Burkholderiaceae</taxon>
        <taxon>Paraburkholderia</taxon>
    </lineage>
</organism>
<reference evidence="1 2" key="1">
    <citation type="submission" date="2020-04" db="EMBL/GenBank/DDBJ databases">
        <authorList>
            <person name="De Canck E."/>
        </authorList>
    </citation>
    <scope>NUCLEOTIDE SEQUENCE [LARGE SCALE GENOMIC DNA]</scope>
    <source>
        <strain evidence="1 2">LMG 29542</strain>
    </source>
</reference>
<sequence length="202" mass="21710">MTTDTTPTVLFVPGLRDHVANHWQTLLQARLPGSARVPPLEHDKLSCAARVAALDDALARIDGPVVLVAHSAGVMITTHWARHHHRPIHGALLATPPDFEAPMPAGYPTCDALEHNGWLPHPRETLPFPSIVCASRNDPLAAFDRVARMAADWGSRLVDLGEVGHLNPAAGYGEWPEAQSLIDALCGQSPSRPSINVAHSAQ</sequence>
<name>A0A6J5ER57_9BURK</name>
<dbReference type="AlphaFoldDB" id="A0A6J5ER57"/>
<keyword evidence="2" id="KW-1185">Reference proteome</keyword>
<dbReference type="InterPro" id="IPR029058">
    <property type="entry name" value="AB_hydrolase_fold"/>
</dbReference>
<evidence type="ECO:0000313" key="2">
    <source>
        <dbReference type="Proteomes" id="UP000494363"/>
    </source>
</evidence>
<gene>
    <name evidence="1" type="ORF">LMG29542_06024</name>
</gene>
<protein>
    <recommendedName>
        <fullName evidence="3">Alpha/beta hydrolase</fullName>
    </recommendedName>
</protein>
<dbReference type="Proteomes" id="UP000494363">
    <property type="component" value="Unassembled WGS sequence"/>
</dbReference>
<dbReference type="SUPFAM" id="SSF53474">
    <property type="entry name" value="alpha/beta-Hydrolases"/>
    <property type="match status" value="1"/>
</dbReference>
<evidence type="ECO:0008006" key="3">
    <source>
        <dbReference type="Google" id="ProtNLM"/>
    </source>
</evidence>
<dbReference type="InterPro" id="IPR010662">
    <property type="entry name" value="RBBP9/YdeN"/>
</dbReference>
<dbReference type="Gene3D" id="3.40.50.1820">
    <property type="entry name" value="alpha/beta hydrolase"/>
    <property type="match status" value="1"/>
</dbReference>
<accession>A0A6J5ER57</accession>
<proteinExistence type="predicted"/>
<dbReference type="EMBL" id="CADIKH010000039">
    <property type="protein sequence ID" value="CAB3769058.1"/>
    <property type="molecule type" value="Genomic_DNA"/>
</dbReference>